<gene>
    <name evidence="2" type="ORF">ERX40_07475</name>
</gene>
<accession>A0A9Q8FQF2</accession>
<reference evidence="2 3" key="1">
    <citation type="submission" date="2019-01" db="EMBL/GenBank/DDBJ databases">
        <title>Draft genome sequences of the type strains of six Macrococcus species.</title>
        <authorList>
            <person name="Mazhar S."/>
            <person name="Altermann E."/>
            <person name="Hill C."/>
            <person name="Mcauliffe O."/>
        </authorList>
    </citation>
    <scope>NUCLEOTIDE SEQUENCE [LARGE SCALE GENOMIC DNA]</scope>
    <source>
        <strain evidence="2 3">ATCC 51828</strain>
    </source>
</reference>
<keyword evidence="1" id="KW-1133">Transmembrane helix</keyword>
<dbReference type="AlphaFoldDB" id="A0A9Q8FQF2"/>
<organism evidence="2 3">
    <name type="scientific">Macrococcus carouselicus</name>
    <dbReference type="NCBI Taxonomy" id="69969"/>
    <lineage>
        <taxon>Bacteria</taxon>
        <taxon>Bacillati</taxon>
        <taxon>Bacillota</taxon>
        <taxon>Bacilli</taxon>
        <taxon>Bacillales</taxon>
        <taxon>Staphylococcaceae</taxon>
        <taxon>Macrococcus</taxon>
    </lineage>
</organism>
<dbReference type="OrthoDB" id="9807790at2"/>
<keyword evidence="1" id="KW-0472">Membrane</keyword>
<evidence type="ECO:0000256" key="1">
    <source>
        <dbReference type="SAM" id="Phobius"/>
    </source>
</evidence>
<protein>
    <submittedName>
        <fullName evidence="2">Uncharacterized protein</fullName>
    </submittedName>
</protein>
<dbReference type="RefSeq" id="WP_133417870.1">
    <property type="nucleotide sequence ID" value="NZ_SCWD01000002.1"/>
</dbReference>
<dbReference type="EMBL" id="SCWD01000002">
    <property type="protein sequence ID" value="TDM02387.1"/>
    <property type="molecule type" value="Genomic_DNA"/>
</dbReference>
<evidence type="ECO:0000313" key="3">
    <source>
        <dbReference type="Proteomes" id="UP000295280"/>
    </source>
</evidence>
<name>A0A9Q8FQF2_9STAP</name>
<feature type="transmembrane region" description="Helical" evidence="1">
    <location>
        <begin position="56"/>
        <end position="74"/>
    </location>
</feature>
<keyword evidence="1" id="KW-0812">Transmembrane</keyword>
<feature type="transmembrane region" description="Helical" evidence="1">
    <location>
        <begin position="31"/>
        <end position="50"/>
    </location>
</feature>
<proteinExistence type="predicted"/>
<dbReference type="Proteomes" id="UP000295280">
    <property type="component" value="Unassembled WGS sequence"/>
</dbReference>
<keyword evidence="3" id="KW-1185">Reference proteome</keyword>
<sequence length="221" mass="26213">MKKLLYLLKPNEKPIVSILEEHTLFLSYHKFIDFLQISLFIILLIAGFSSFALNYAIFRILAWILILYFLYIQFKWTKKIKVYYEDKYYFDYGLLQFIIDNNLYKEEANGNLTSAIMSYSKTPEDLIIYAFMVGNKFDTKMQNMEVELQGLIKLPLIEKIIKHDVVEYHFKLAKPKRLYIDNSRKTTLNETNIINLGYNFKYDSAKCPHIESSTLSWTIAM</sequence>
<evidence type="ECO:0000313" key="2">
    <source>
        <dbReference type="EMBL" id="TDM02387.1"/>
    </source>
</evidence>
<comment type="caution">
    <text evidence="2">The sequence shown here is derived from an EMBL/GenBank/DDBJ whole genome shotgun (WGS) entry which is preliminary data.</text>
</comment>